<name>A0A067MH54_BOTB1</name>
<organism evidence="2 3">
    <name type="scientific">Botryobasidium botryosum (strain FD-172 SS1)</name>
    <dbReference type="NCBI Taxonomy" id="930990"/>
    <lineage>
        <taxon>Eukaryota</taxon>
        <taxon>Fungi</taxon>
        <taxon>Dikarya</taxon>
        <taxon>Basidiomycota</taxon>
        <taxon>Agaricomycotina</taxon>
        <taxon>Agaricomycetes</taxon>
        <taxon>Cantharellales</taxon>
        <taxon>Botryobasidiaceae</taxon>
        <taxon>Botryobasidium</taxon>
    </lineage>
</organism>
<keyword evidence="3" id="KW-1185">Reference proteome</keyword>
<dbReference type="AlphaFoldDB" id="A0A067MH54"/>
<feature type="compositionally biased region" description="Low complexity" evidence="1">
    <location>
        <begin position="117"/>
        <end position="126"/>
    </location>
</feature>
<dbReference type="InParanoid" id="A0A067MH54"/>
<dbReference type="Proteomes" id="UP000027195">
    <property type="component" value="Unassembled WGS sequence"/>
</dbReference>
<protein>
    <submittedName>
        <fullName evidence="2">Uncharacterized protein</fullName>
    </submittedName>
</protein>
<feature type="region of interest" description="Disordered" evidence="1">
    <location>
        <begin position="100"/>
        <end position="126"/>
    </location>
</feature>
<evidence type="ECO:0000313" key="2">
    <source>
        <dbReference type="EMBL" id="KDQ14834.1"/>
    </source>
</evidence>
<proteinExistence type="predicted"/>
<accession>A0A067MH54</accession>
<dbReference type="EMBL" id="KL198035">
    <property type="protein sequence ID" value="KDQ14834.1"/>
    <property type="molecule type" value="Genomic_DNA"/>
</dbReference>
<sequence>MLGCGRLLTAYRAARAIHAHCARLALLTGYWRYWASSRFSYVYIDTFYAPYRQYAAVTTFRSVFLLHAAALSRLTTSGQTRLMTIFVFISPLNVQPAQRLGQNATTRDHEHDNSPQLTLSSPHSSISSLTSSTCRSYATRFGPSLPRSLTQLLIDRVSFHLPAFKLECLLDVRHRCSSTTGHRLQYHRLAAMDDSNSASASTAPIPPVNGHQAHMTRLIAQILETRTACTNHGTHWEETSNVVIYADLDGFAASHTEWVFSTQLVGDERLPLYTKNGSLTHRSR</sequence>
<reference evidence="3" key="1">
    <citation type="journal article" date="2014" name="Proc. Natl. Acad. Sci. U.S.A.">
        <title>Extensive sampling of basidiomycete genomes demonstrates inadequacy of the white-rot/brown-rot paradigm for wood decay fungi.</title>
        <authorList>
            <person name="Riley R."/>
            <person name="Salamov A.A."/>
            <person name="Brown D.W."/>
            <person name="Nagy L.G."/>
            <person name="Floudas D."/>
            <person name="Held B.W."/>
            <person name="Levasseur A."/>
            <person name="Lombard V."/>
            <person name="Morin E."/>
            <person name="Otillar R."/>
            <person name="Lindquist E.A."/>
            <person name="Sun H."/>
            <person name="LaButti K.M."/>
            <person name="Schmutz J."/>
            <person name="Jabbour D."/>
            <person name="Luo H."/>
            <person name="Baker S.E."/>
            <person name="Pisabarro A.G."/>
            <person name="Walton J.D."/>
            <person name="Blanchette R.A."/>
            <person name="Henrissat B."/>
            <person name="Martin F."/>
            <person name="Cullen D."/>
            <person name="Hibbett D.S."/>
            <person name="Grigoriev I.V."/>
        </authorList>
    </citation>
    <scope>NUCLEOTIDE SEQUENCE [LARGE SCALE GENOMIC DNA]</scope>
    <source>
        <strain evidence="3">FD-172 SS1</strain>
    </source>
</reference>
<evidence type="ECO:0000313" key="3">
    <source>
        <dbReference type="Proteomes" id="UP000027195"/>
    </source>
</evidence>
<dbReference type="HOGENOM" id="CLU_980015_0_0_1"/>
<gene>
    <name evidence="2" type="ORF">BOTBODRAFT_55040</name>
</gene>
<evidence type="ECO:0000256" key="1">
    <source>
        <dbReference type="SAM" id="MobiDB-lite"/>
    </source>
</evidence>